<organism evidence="12 13">
    <name type="scientific">Candidozyma haemuli</name>
    <dbReference type="NCBI Taxonomy" id="45357"/>
    <lineage>
        <taxon>Eukaryota</taxon>
        <taxon>Fungi</taxon>
        <taxon>Dikarya</taxon>
        <taxon>Ascomycota</taxon>
        <taxon>Saccharomycotina</taxon>
        <taxon>Pichiomycetes</taxon>
        <taxon>Metschnikowiaceae</taxon>
        <taxon>Candidozyma</taxon>
    </lineage>
</organism>
<evidence type="ECO:0000256" key="5">
    <source>
        <dbReference type="ARBA" id="ARBA00022801"/>
    </source>
</evidence>
<dbReference type="GO" id="GO:0003723">
    <property type="term" value="F:RNA binding"/>
    <property type="evidence" value="ECO:0007669"/>
    <property type="project" value="UniProtKB-KW"/>
</dbReference>
<keyword evidence="13" id="KW-1185">Reference proteome</keyword>
<dbReference type="GO" id="GO:0003724">
    <property type="term" value="F:RNA helicase activity"/>
    <property type="evidence" value="ECO:0007669"/>
    <property type="project" value="InterPro"/>
</dbReference>
<evidence type="ECO:0000256" key="3">
    <source>
        <dbReference type="ARBA" id="ARBA00022490"/>
    </source>
</evidence>
<dbReference type="OrthoDB" id="64767at2759"/>
<proteinExistence type="inferred from homology"/>
<dbReference type="InterPro" id="IPR050699">
    <property type="entry name" value="RNA-DNA_Helicase"/>
</dbReference>
<dbReference type="GO" id="GO:0055087">
    <property type="term" value="C:Ski complex"/>
    <property type="evidence" value="ECO:0007669"/>
    <property type="project" value="TreeGrafter"/>
</dbReference>
<keyword evidence="7" id="KW-0067">ATP-binding</keyword>
<dbReference type="PANTHER" id="PTHR12131:SF1">
    <property type="entry name" value="ATP-DEPENDENT RNA HELICASE SUPV3L1, MITOCHONDRIAL-RELATED"/>
    <property type="match status" value="1"/>
</dbReference>
<dbReference type="InterPro" id="IPR014001">
    <property type="entry name" value="Helicase_ATP-bd"/>
</dbReference>
<feature type="region of interest" description="Disordered" evidence="9">
    <location>
        <begin position="489"/>
        <end position="563"/>
    </location>
</feature>
<dbReference type="GeneID" id="37005455"/>
<evidence type="ECO:0000256" key="7">
    <source>
        <dbReference type="ARBA" id="ARBA00022840"/>
    </source>
</evidence>
<keyword evidence="4" id="KW-0547">Nucleotide-binding</keyword>
<dbReference type="InterPro" id="IPR016438">
    <property type="entry name" value="SKI2-like"/>
</dbReference>
<dbReference type="Gene3D" id="1.10.3380.30">
    <property type="match status" value="2"/>
</dbReference>
<dbReference type="InterPro" id="IPR011545">
    <property type="entry name" value="DEAD/DEAH_box_helicase_dom"/>
</dbReference>
<feature type="compositionally biased region" description="Polar residues" evidence="9">
    <location>
        <begin position="492"/>
        <end position="504"/>
    </location>
</feature>
<dbReference type="PROSITE" id="PS51192">
    <property type="entry name" value="HELICASE_ATP_BIND_1"/>
    <property type="match status" value="1"/>
</dbReference>
<keyword evidence="6" id="KW-0347">Helicase</keyword>
<sequence>MALNKVLDPSEILDVPPSDKSSTDLLSAQLLEPSNHLTWDVQDLIQSKPSIDKQRIFESLLVQPEPIKRSSFRFKRSGLKGEIVGYKEEIKISEVDNATSANSLSINRKYGSKQDATSGKSNYLPFQPGGLFSGTSTNQALNTKQHLSEFQFLHKNNLGLFDVPPGFSRGLNISGAAENSEGVHELDSEGEDVEESPKEDGEPGSTDLMGNVGQDESNGETGISEIDDLIPLDYMKMKAKMESEQRVKRNWAHVVDLDHKIENFQDVVPNMAREWPFELDTFQKEAVYHLEQGDSVFVAAHTSAGKTVVAEYAIAMAARNMTKTIYTSPIKALSNQKFRDFKETFKDMEIGLITGDVQINPEANCLIMTTEILRSMLYRGADLIRDVEFVIFDEVHYVNDIDRGVVWEEVIIMLPDHVKYILLSATVPNTFEFANWVGRTKQKDMYVISTPKRPVPLEIFIWGKKNLYKAINAQGVFNEGEFKKYKEALAPSQKQQPPNVTVSYGSRKGPGGTARGGNRGGGQGGRGGGPPGRGGGPSGRGGPAARGRGNLQPRGGFARDGPNKGTWTDLVQYLNSNKLLPAVIFVFSKKRCEDYAATLSGVQFCNAKERSEIHMFIDKAVSRLKKEDRELPQILSVRDMLSRGIAVHHGGLLPIVKECIEILFAKSLVKVLFATETFAMGLNLPTRTVVFSELRKHDGRGFRNLLPGEFTQMAGRAGRRGLDSTGTVIVMSYNDPLSPTDFKEVTMGTPTKLSSQFRLTYNMILNLLRIEALRVEEMIKHSFSENSSQTLLPEHQKKVEALKQELSSTQVEESSQISEYKEAFSIISQYREVYGKIVTEVSKSTLTRTALLHPGKLMCFLDEDGVVRAGFLVKCDLNADKMIFLTFDHGRTYEEQGEHLPYVPVPQFIKSTRQEIRYSGDLRTTSVPFENVQFASSYCLRTNMKKILSNDAQAVKEAESSINNILRVQLFWFEIEFQKAVQLSLHELVNEKTQLVTKLRDMTVYKKPEFKKIYSQLAKRDGLEKNIESLNLLISDENLELLPDYEQRLKVLQALAFIDDQQRVVLKGRVACEINSGWELVLTELILDNFLGDFQPEEIVALLSCFVYEGRTNEEEEPPMTPRLEKGKVEILKITERLLKVYNEHQVSLTSEEEEFLERKRFALVNVVYEWARGLTFSEIMQISVESEGTIVRVITRLDEICRQVKNAALIVGDSTLHSKMNEAQEKIKRDIVFCASLYL</sequence>
<dbReference type="Pfam" id="PF00271">
    <property type="entry name" value="Helicase_C"/>
    <property type="match status" value="1"/>
</dbReference>
<feature type="compositionally biased region" description="Gly residues" evidence="9">
    <location>
        <begin position="508"/>
        <end position="544"/>
    </location>
</feature>
<dbReference type="Pfam" id="PF08148">
    <property type="entry name" value="DSHCT"/>
    <property type="match status" value="1"/>
</dbReference>
<dbReference type="InterPro" id="IPR001650">
    <property type="entry name" value="Helicase_C-like"/>
</dbReference>
<dbReference type="InterPro" id="IPR012961">
    <property type="entry name" value="Ski2/MTR4_C"/>
</dbReference>
<keyword evidence="5" id="KW-0378">Hydrolase</keyword>
<dbReference type="Gene3D" id="2.30.30.1160">
    <property type="match status" value="1"/>
</dbReference>
<dbReference type="PANTHER" id="PTHR12131">
    <property type="entry name" value="ATP-DEPENDENT RNA AND DNA HELICASE"/>
    <property type="match status" value="1"/>
</dbReference>
<dbReference type="FunFam" id="3.40.50.300:FF:000354">
    <property type="entry name" value="ATP-dependent RNA helicase SKI2"/>
    <property type="match status" value="1"/>
</dbReference>
<dbReference type="SMART" id="SM00487">
    <property type="entry name" value="DEXDc"/>
    <property type="match status" value="1"/>
</dbReference>
<comment type="caution">
    <text evidence="12">The sequence shown here is derived from an EMBL/GenBank/DDBJ whole genome shotgun (WGS) entry which is preliminary data.</text>
</comment>
<dbReference type="SMART" id="SM00490">
    <property type="entry name" value="HELICc"/>
    <property type="match status" value="1"/>
</dbReference>
<comment type="similarity">
    <text evidence="2">Belongs to the helicase family. SKI2 subfamily.</text>
</comment>
<dbReference type="SUPFAM" id="SSF52540">
    <property type="entry name" value="P-loop containing nucleoside triphosphate hydrolases"/>
    <property type="match status" value="1"/>
</dbReference>
<evidence type="ECO:0000256" key="6">
    <source>
        <dbReference type="ARBA" id="ARBA00022806"/>
    </source>
</evidence>
<dbReference type="Gene3D" id="3.40.50.300">
    <property type="entry name" value="P-loop containing nucleotide triphosphate hydrolases"/>
    <property type="match status" value="2"/>
</dbReference>
<dbReference type="VEuPathDB" id="FungiDB:CXQ85_000122"/>
<dbReference type="Pfam" id="PF00270">
    <property type="entry name" value="DEAD"/>
    <property type="match status" value="1"/>
</dbReference>
<name>A0A2V1ASG6_9ASCO</name>
<gene>
    <name evidence="12" type="ORF">CXQ85_000122</name>
</gene>
<dbReference type="FunFam" id="1.10.3380.30:FF:000001">
    <property type="entry name" value="Ski2 ATP-dependent RNA helicase"/>
    <property type="match status" value="1"/>
</dbReference>
<feature type="domain" description="Helicase C-terminal" evidence="11">
    <location>
        <begin position="569"/>
        <end position="765"/>
    </location>
</feature>
<evidence type="ECO:0000256" key="2">
    <source>
        <dbReference type="ARBA" id="ARBA00010140"/>
    </source>
</evidence>
<dbReference type="InterPro" id="IPR048727">
    <property type="entry name" value="Ski2_beta-barrel"/>
</dbReference>
<evidence type="ECO:0000256" key="9">
    <source>
        <dbReference type="SAM" id="MobiDB-lite"/>
    </source>
</evidence>
<evidence type="ECO:0000313" key="12">
    <source>
        <dbReference type="EMBL" id="PVH21157.1"/>
    </source>
</evidence>
<dbReference type="GO" id="GO:0016787">
    <property type="term" value="F:hydrolase activity"/>
    <property type="evidence" value="ECO:0007669"/>
    <property type="project" value="UniProtKB-KW"/>
</dbReference>
<dbReference type="InterPro" id="IPR048392">
    <property type="entry name" value="MTR4-like_stalk"/>
</dbReference>
<dbReference type="GO" id="GO:0070478">
    <property type="term" value="P:nuclear-transcribed mRNA catabolic process, 3'-5' exonucleolytic nonsense-mediated decay"/>
    <property type="evidence" value="ECO:0007669"/>
    <property type="project" value="TreeGrafter"/>
</dbReference>
<keyword evidence="3" id="KW-0963">Cytoplasm</keyword>
<keyword evidence="8" id="KW-0694">RNA-binding</keyword>
<dbReference type="InterPro" id="IPR040801">
    <property type="entry name" value="Ski2_N"/>
</dbReference>
<comment type="subcellular location">
    <subcellularLocation>
        <location evidence="1">Cytoplasm</location>
    </subcellularLocation>
</comment>
<evidence type="ECO:0000259" key="11">
    <source>
        <dbReference type="PROSITE" id="PS51194"/>
    </source>
</evidence>
<evidence type="ECO:0008006" key="14">
    <source>
        <dbReference type="Google" id="ProtNLM"/>
    </source>
</evidence>
<feature type="domain" description="Helicase ATP-binding" evidence="10">
    <location>
        <begin position="287"/>
        <end position="445"/>
    </location>
</feature>
<evidence type="ECO:0000256" key="8">
    <source>
        <dbReference type="ARBA" id="ARBA00022884"/>
    </source>
</evidence>
<dbReference type="PIRSF" id="PIRSF005198">
    <property type="entry name" value="Antiviral_helicase_SKI2"/>
    <property type="match status" value="1"/>
</dbReference>
<dbReference type="SMART" id="SM01142">
    <property type="entry name" value="DSHCT"/>
    <property type="match status" value="1"/>
</dbReference>
<evidence type="ECO:0000259" key="10">
    <source>
        <dbReference type="PROSITE" id="PS51192"/>
    </source>
</evidence>
<evidence type="ECO:0000313" key="13">
    <source>
        <dbReference type="Proteomes" id="UP000244309"/>
    </source>
</evidence>
<dbReference type="CDD" id="cd18795">
    <property type="entry name" value="SF2_C_Ski2"/>
    <property type="match status" value="1"/>
</dbReference>
<dbReference type="Pfam" id="PF21408">
    <property type="entry name" value="MTR4-like_stalk"/>
    <property type="match status" value="1"/>
</dbReference>
<dbReference type="Pfam" id="PF17911">
    <property type="entry name" value="Ski2_N"/>
    <property type="match status" value="1"/>
</dbReference>
<dbReference type="FunFam" id="3.40.50.300:FF:000987">
    <property type="entry name" value="DEAD/DEAH box RNA helicase"/>
    <property type="match status" value="1"/>
</dbReference>
<reference evidence="12 13" key="1">
    <citation type="submission" date="2017-12" db="EMBL/GenBank/DDBJ databases">
        <title>Genome Sequence of a Multidrug-Resistant Candida haemulonii Isolate from a Patient with Chronic Leg Ulcers in Israel.</title>
        <authorList>
            <person name="Chow N.A."/>
            <person name="Gade L."/>
            <person name="Batra D."/>
            <person name="Rowe L.A."/>
            <person name="Ben-Ami R."/>
            <person name="Loparev V.N."/>
            <person name="Litvintseva A.P."/>
        </authorList>
    </citation>
    <scope>NUCLEOTIDE SEQUENCE [LARGE SCALE GENOMIC DNA]</scope>
    <source>
        <strain evidence="12 13">B11899</strain>
    </source>
</reference>
<accession>A0A2V1ASG6</accession>
<dbReference type="EMBL" id="PKFO01000005">
    <property type="protein sequence ID" value="PVH21157.1"/>
    <property type="molecule type" value="Genomic_DNA"/>
</dbReference>
<dbReference type="GO" id="GO:0005524">
    <property type="term" value="F:ATP binding"/>
    <property type="evidence" value="ECO:0007669"/>
    <property type="project" value="UniProtKB-KW"/>
</dbReference>
<dbReference type="Pfam" id="PF21409">
    <property type="entry name" value="Ski2_beta-barrel"/>
    <property type="match status" value="1"/>
</dbReference>
<dbReference type="InterPro" id="IPR027417">
    <property type="entry name" value="P-loop_NTPase"/>
</dbReference>
<feature type="region of interest" description="Disordered" evidence="9">
    <location>
        <begin position="172"/>
        <end position="225"/>
    </location>
</feature>
<evidence type="ECO:0000256" key="4">
    <source>
        <dbReference type="ARBA" id="ARBA00022741"/>
    </source>
</evidence>
<evidence type="ECO:0000256" key="1">
    <source>
        <dbReference type="ARBA" id="ARBA00004496"/>
    </source>
</evidence>
<dbReference type="AlphaFoldDB" id="A0A2V1ASG6"/>
<dbReference type="STRING" id="45357.A0A2V1ASG6"/>
<dbReference type="RefSeq" id="XP_025342097.1">
    <property type="nucleotide sequence ID" value="XM_025483882.1"/>
</dbReference>
<protein>
    <recommendedName>
        <fullName evidence="14">Antiviral helicase SKI2</fullName>
    </recommendedName>
</protein>
<dbReference type="PROSITE" id="PS51194">
    <property type="entry name" value="HELICASE_CTER"/>
    <property type="match status" value="1"/>
</dbReference>
<dbReference type="Proteomes" id="UP000244309">
    <property type="component" value="Unassembled WGS sequence"/>
</dbReference>